<dbReference type="Proteomes" id="UP001293254">
    <property type="component" value="Unassembled WGS sequence"/>
</dbReference>
<keyword evidence="2" id="KW-1185">Reference proteome</keyword>
<comment type="caution">
    <text evidence="1">The sequence shown here is derived from an EMBL/GenBank/DDBJ whole genome shotgun (WGS) entry which is preliminary data.</text>
</comment>
<dbReference type="EMBL" id="JACGWO010000001">
    <property type="protein sequence ID" value="KAK4438501.1"/>
    <property type="molecule type" value="Genomic_DNA"/>
</dbReference>
<evidence type="ECO:0000313" key="1">
    <source>
        <dbReference type="EMBL" id="KAK4438501.1"/>
    </source>
</evidence>
<proteinExistence type="predicted"/>
<gene>
    <name evidence="1" type="ORF">Salat_0184400</name>
</gene>
<protein>
    <submittedName>
        <fullName evidence="1">Uncharacterized protein</fullName>
    </submittedName>
</protein>
<reference evidence="1" key="1">
    <citation type="submission" date="2020-06" db="EMBL/GenBank/DDBJ databases">
        <authorList>
            <person name="Li T."/>
            <person name="Hu X."/>
            <person name="Zhang T."/>
            <person name="Song X."/>
            <person name="Zhang H."/>
            <person name="Dai N."/>
            <person name="Sheng W."/>
            <person name="Hou X."/>
            <person name="Wei L."/>
        </authorList>
    </citation>
    <scope>NUCLEOTIDE SEQUENCE</scope>
    <source>
        <strain evidence="1">3651</strain>
        <tissue evidence="1">Leaf</tissue>
    </source>
</reference>
<sequence>MEPENPPLHWSPHLTICVYEIGLESWRKPGVLMVGVYEGDRHRRYELGEEWGQGCPVTAYWGGEAKFLGLRRAQEEGFLDLELGLVDYGAVARCASPDGVLEHWDGQGERGNWVERV</sequence>
<evidence type="ECO:0000313" key="2">
    <source>
        <dbReference type="Proteomes" id="UP001293254"/>
    </source>
</evidence>
<accession>A0AAE2CXQ6</accession>
<dbReference type="AlphaFoldDB" id="A0AAE2CXQ6"/>
<reference evidence="1" key="2">
    <citation type="journal article" date="2024" name="Plant">
        <title>Genomic evolution and insights into agronomic trait innovations of Sesamum species.</title>
        <authorList>
            <person name="Miao H."/>
            <person name="Wang L."/>
            <person name="Qu L."/>
            <person name="Liu H."/>
            <person name="Sun Y."/>
            <person name="Le M."/>
            <person name="Wang Q."/>
            <person name="Wei S."/>
            <person name="Zheng Y."/>
            <person name="Lin W."/>
            <person name="Duan Y."/>
            <person name="Cao H."/>
            <person name="Xiong S."/>
            <person name="Wang X."/>
            <person name="Wei L."/>
            <person name="Li C."/>
            <person name="Ma Q."/>
            <person name="Ju M."/>
            <person name="Zhao R."/>
            <person name="Li G."/>
            <person name="Mu C."/>
            <person name="Tian Q."/>
            <person name="Mei H."/>
            <person name="Zhang T."/>
            <person name="Gao T."/>
            <person name="Zhang H."/>
        </authorList>
    </citation>
    <scope>NUCLEOTIDE SEQUENCE</scope>
    <source>
        <strain evidence="1">3651</strain>
    </source>
</reference>
<name>A0AAE2CXQ6_9LAMI</name>
<organism evidence="1 2">
    <name type="scientific">Sesamum alatum</name>
    <dbReference type="NCBI Taxonomy" id="300844"/>
    <lineage>
        <taxon>Eukaryota</taxon>
        <taxon>Viridiplantae</taxon>
        <taxon>Streptophyta</taxon>
        <taxon>Embryophyta</taxon>
        <taxon>Tracheophyta</taxon>
        <taxon>Spermatophyta</taxon>
        <taxon>Magnoliopsida</taxon>
        <taxon>eudicotyledons</taxon>
        <taxon>Gunneridae</taxon>
        <taxon>Pentapetalae</taxon>
        <taxon>asterids</taxon>
        <taxon>lamiids</taxon>
        <taxon>Lamiales</taxon>
        <taxon>Pedaliaceae</taxon>
        <taxon>Sesamum</taxon>
    </lineage>
</organism>